<dbReference type="Pfam" id="PF25967">
    <property type="entry name" value="RND-MFP_C"/>
    <property type="match status" value="1"/>
</dbReference>
<feature type="region of interest" description="Disordered" evidence="1">
    <location>
        <begin position="109"/>
        <end position="133"/>
    </location>
</feature>
<dbReference type="Gene3D" id="2.40.420.20">
    <property type="match status" value="1"/>
</dbReference>
<reference evidence="3" key="2">
    <citation type="submission" date="2020-09" db="EMBL/GenBank/DDBJ databases">
        <authorList>
            <person name="Sun Q."/>
            <person name="Zhou Y."/>
        </authorList>
    </citation>
    <scope>NUCLEOTIDE SEQUENCE</scope>
    <source>
        <strain evidence="3">CGMCC 1.12785</strain>
    </source>
</reference>
<dbReference type="PANTHER" id="PTHR30469">
    <property type="entry name" value="MULTIDRUG RESISTANCE PROTEIN MDTA"/>
    <property type="match status" value="1"/>
</dbReference>
<organism evidence="3 4">
    <name type="scientific">Sediminivirga luteola</name>
    <dbReference type="NCBI Taxonomy" id="1774748"/>
    <lineage>
        <taxon>Bacteria</taxon>
        <taxon>Bacillati</taxon>
        <taxon>Actinomycetota</taxon>
        <taxon>Actinomycetes</taxon>
        <taxon>Micrococcales</taxon>
        <taxon>Brevibacteriaceae</taxon>
        <taxon>Sediminivirga</taxon>
    </lineage>
</organism>
<sequence length="356" mass="37445">MRVFRRVVLPIAYLAVLAVIAVALAWMAFRPSGQANADDALSPTGELLSSQVAVERGSISNVLQLNGRIEVDSPVQVKASQTGTVNHIFAEPGQQVLRGAELFQIRTEDAPEPPADTGEPGEEAPAPASSDAQRYRYHTVTAPEAGTVGEFQISAGDEVERGGIVTTLAKDSFRAVAQIEPGQLYRLPEVPGAATITIIGGPEPFDCDRLRIDQAGAPAGEGEEPAENAGGGPGLTCRVPDDVRVFHDLPVTMSVEAGTADDVLLVPVTAVRGLTGNGTVWVLAEDGASEERQVVVGLNDGVMAEIMEGLEEGELIEEYVPGTGPSGAEDPGEFGEFDEFGEVYDEGYEESFEDGA</sequence>
<dbReference type="InterPro" id="IPR058627">
    <property type="entry name" value="MdtA-like_C"/>
</dbReference>
<evidence type="ECO:0000313" key="4">
    <source>
        <dbReference type="Proteomes" id="UP000616114"/>
    </source>
</evidence>
<proteinExistence type="predicted"/>
<feature type="domain" description="Multidrug resistance protein MdtA-like C-terminal permuted SH3" evidence="2">
    <location>
        <begin position="262"/>
        <end position="314"/>
    </location>
</feature>
<dbReference type="Gene3D" id="2.40.50.100">
    <property type="match status" value="1"/>
</dbReference>
<reference evidence="3" key="1">
    <citation type="journal article" date="2014" name="Int. J. Syst. Evol. Microbiol.">
        <title>Complete genome sequence of Corynebacterium casei LMG S-19264T (=DSM 44701T), isolated from a smear-ripened cheese.</title>
        <authorList>
            <consortium name="US DOE Joint Genome Institute (JGI-PGF)"/>
            <person name="Walter F."/>
            <person name="Albersmeier A."/>
            <person name="Kalinowski J."/>
            <person name="Ruckert C."/>
        </authorList>
    </citation>
    <scope>NUCLEOTIDE SEQUENCE</scope>
    <source>
        <strain evidence="3">CGMCC 1.12785</strain>
    </source>
</reference>
<dbReference type="EMBL" id="BMFY01000016">
    <property type="protein sequence ID" value="GGA25124.1"/>
    <property type="molecule type" value="Genomic_DNA"/>
</dbReference>
<dbReference type="SUPFAM" id="SSF111369">
    <property type="entry name" value="HlyD-like secretion proteins"/>
    <property type="match status" value="1"/>
</dbReference>
<accession>A0A8J2U0L0</accession>
<evidence type="ECO:0000313" key="3">
    <source>
        <dbReference type="EMBL" id="GGA25124.1"/>
    </source>
</evidence>
<keyword evidence="4" id="KW-1185">Reference proteome</keyword>
<dbReference type="RefSeq" id="WP_188551732.1">
    <property type="nucleotide sequence ID" value="NZ_BMFY01000016.1"/>
</dbReference>
<dbReference type="PANTHER" id="PTHR30469:SF33">
    <property type="entry name" value="SLR1207 PROTEIN"/>
    <property type="match status" value="1"/>
</dbReference>
<gene>
    <name evidence="3" type="ORF">GCM10011333_30160</name>
</gene>
<dbReference type="AlphaFoldDB" id="A0A8J2U0L0"/>
<evidence type="ECO:0000259" key="2">
    <source>
        <dbReference type="Pfam" id="PF25967"/>
    </source>
</evidence>
<dbReference type="Proteomes" id="UP000616114">
    <property type="component" value="Unassembled WGS sequence"/>
</dbReference>
<dbReference type="GO" id="GO:0015562">
    <property type="term" value="F:efflux transmembrane transporter activity"/>
    <property type="evidence" value="ECO:0007669"/>
    <property type="project" value="TreeGrafter"/>
</dbReference>
<dbReference type="GO" id="GO:1990281">
    <property type="term" value="C:efflux pump complex"/>
    <property type="evidence" value="ECO:0007669"/>
    <property type="project" value="TreeGrafter"/>
</dbReference>
<protein>
    <recommendedName>
        <fullName evidence="2">Multidrug resistance protein MdtA-like C-terminal permuted SH3 domain-containing protein</fullName>
    </recommendedName>
</protein>
<name>A0A8J2U0L0_9MICO</name>
<comment type="caution">
    <text evidence="3">The sequence shown here is derived from an EMBL/GenBank/DDBJ whole genome shotgun (WGS) entry which is preliminary data.</text>
</comment>
<evidence type="ECO:0000256" key="1">
    <source>
        <dbReference type="SAM" id="MobiDB-lite"/>
    </source>
</evidence>